<proteinExistence type="predicted"/>
<dbReference type="EMBL" id="RAWE01000024">
    <property type="protein sequence ID" value="RKH04846.1"/>
    <property type="molecule type" value="Genomic_DNA"/>
</dbReference>
<name>A0A3A8KBF5_9BACT</name>
<reference evidence="2" key="1">
    <citation type="submission" date="2018-09" db="EMBL/GenBank/DDBJ databases">
        <authorList>
            <person name="Livingstone P.G."/>
            <person name="Whitworth D.E."/>
        </authorList>
    </citation>
    <scope>NUCLEOTIDE SEQUENCE [LARGE SCALE GENOMIC DNA]</scope>
    <source>
        <strain evidence="2">CA043D</strain>
    </source>
</reference>
<dbReference type="RefSeq" id="WP_120602219.1">
    <property type="nucleotide sequence ID" value="NZ_JABFJX010000007.1"/>
</dbReference>
<accession>A0A3A8KBF5</accession>
<keyword evidence="2" id="KW-1185">Reference proteome</keyword>
<comment type="caution">
    <text evidence="1">The sequence shown here is derived from an EMBL/GenBank/DDBJ whole genome shotgun (WGS) entry which is preliminary data.</text>
</comment>
<gene>
    <name evidence="1" type="ORF">D7X32_09630</name>
</gene>
<sequence length="196" mass="20765">MPHHRETAPNFRLRHWASRLVLLVAGVSVVATSQVRSADVFSAPYTGQPVTLTAEAPRVTLPLVVGVTASKSPDKQAEALMRVKLTVRWTPEDPSQTKAGPILRASLLGNGTQLSGPEAATSPLVAGQPLPMDVLVSHSRNCELGKRCQWTSDLRLELESQGAAGTVEVAWTATAQAHVVGTSSTPEGFTVTVSEP</sequence>
<dbReference type="Proteomes" id="UP000268313">
    <property type="component" value="Unassembled WGS sequence"/>
</dbReference>
<evidence type="ECO:0000313" key="1">
    <source>
        <dbReference type="EMBL" id="RKH04846.1"/>
    </source>
</evidence>
<dbReference type="AlphaFoldDB" id="A0A3A8KBF5"/>
<evidence type="ECO:0000313" key="2">
    <source>
        <dbReference type="Proteomes" id="UP000268313"/>
    </source>
</evidence>
<dbReference type="OrthoDB" id="5514310at2"/>
<protein>
    <submittedName>
        <fullName evidence="1">Uncharacterized protein</fullName>
    </submittedName>
</protein>
<organism evidence="1 2">
    <name type="scientific">Corallococcus carmarthensis</name>
    <dbReference type="NCBI Taxonomy" id="2316728"/>
    <lineage>
        <taxon>Bacteria</taxon>
        <taxon>Pseudomonadati</taxon>
        <taxon>Myxococcota</taxon>
        <taxon>Myxococcia</taxon>
        <taxon>Myxococcales</taxon>
        <taxon>Cystobacterineae</taxon>
        <taxon>Myxococcaceae</taxon>
        <taxon>Corallococcus</taxon>
    </lineage>
</organism>